<dbReference type="PANTHER" id="PTHR30036">
    <property type="entry name" value="D-XYLOSE-BINDING PERIPLASMIC PROTEIN"/>
    <property type="match status" value="1"/>
</dbReference>
<dbReference type="NCBIfam" id="TIGR02637">
    <property type="entry name" value="RhaS"/>
    <property type="match status" value="1"/>
</dbReference>
<reference evidence="5" key="1">
    <citation type="journal article" date="2019" name="Int. J. Syst. Evol. Microbiol.">
        <title>The Global Catalogue of Microorganisms (GCM) 10K type strain sequencing project: providing services to taxonomists for standard genome sequencing and annotation.</title>
        <authorList>
            <consortium name="The Broad Institute Genomics Platform"/>
            <consortium name="The Broad Institute Genome Sequencing Center for Infectious Disease"/>
            <person name="Wu L."/>
            <person name="Ma J."/>
        </authorList>
    </citation>
    <scope>NUCLEOTIDE SEQUENCE [LARGE SCALE GENOMIC DNA]</scope>
    <source>
        <strain evidence="5">JCM 30742</strain>
    </source>
</reference>
<dbReference type="Proteomes" id="UP001500752">
    <property type="component" value="Unassembled WGS sequence"/>
</dbReference>
<protein>
    <submittedName>
        <fullName evidence="4">Rhamnose ABC transporter substrate-binding protein</fullName>
    </submittedName>
</protein>
<dbReference type="EMBL" id="BAABEO010000017">
    <property type="protein sequence ID" value="GAA3685852.1"/>
    <property type="molecule type" value="Genomic_DNA"/>
</dbReference>
<sequence length="365" mass="37791">MPGANQNKRGKTMKFIHTTAGRGGRLASLAAVATVAALALSACGASGESNAEGSPAAGGDQSITFIPKQLNNPYTDVVLGGGKTGAGEAGFASNQVVGPLEASASSQVSFINAETQAGTNVIAVAANDPDAVCPALQEARSAGAKIVSFDSDTNPDCRDVFINQVVAKDVALIQMELIAEQIGGSGQIAILSATANATNQNEWIKFIEEELKSNPEYKDIELVAKVYGDDDDTKSFQEAQGLLQAYPDLKGIISPTTVGIAATARYLSQSEYKGKVALTGLGLPNEMRDFVKDGTVTEFALWDPAQLGYVAAFAGKALADGTITGAAGDKFTAGDLGERTVEEGGIIIVGPPTVFNKDNIDDYDF</sequence>
<comment type="caution">
    <text evidence="4">The sequence shown here is derived from an EMBL/GenBank/DDBJ whole genome shotgun (WGS) entry which is preliminary data.</text>
</comment>
<evidence type="ECO:0000313" key="5">
    <source>
        <dbReference type="Proteomes" id="UP001500752"/>
    </source>
</evidence>
<feature type="signal peptide" evidence="2">
    <location>
        <begin position="1"/>
        <end position="44"/>
    </location>
</feature>
<evidence type="ECO:0000256" key="2">
    <source>
        <dbReference type="SAM" id="SignalP"/>
    </source>
</evidence>
<dbReference type="SUPFAM" id="SSF53822">
    <property type="entry name" value="Periplasmic binding protein-like I"/>
    <property type="match status" value="1"/>
</dbReference>
<feature type="chain" id="PRO_5045511172" evidence="2">
    <location>
        <begin position="45"/>
        <end position="365"/>
    </location>
</feature>
<dbReference type="InterPro" id="IPR025997">
    <property type="entry name" value="SBP_2_dom"/>
</dbReference>
<evidence type="ECO:0000256" key="1">
    <source>
        <dbReference type="ARBA" id="ARBA00004196"/>
    </source>
</evidence>
<keyword evidence="5" id="KW-1185">Reference proteome</keyword>
<comment type="subcellular location">
    <subcellularLocation>
        <location evidence="1">Cell envelope</location>
    </subcellularLocation>
</comment>
<accession>A0ABP7CCP5</accession>
<dbReference type="InterPro" id="IPR013459">
    <property type="entry name" value="RhaS"/>
</dbReference>
<feature type="domain" description="Periplasmic binding protein" evidence="3">
    <location>
        <begin position="63"/>
        <end position="321"/>
    </location>
</feature>
<keyword evidence="2" id="KW-0732">Signal</keyword>
<dbReference type="InterPro" id="IPR050555">
    <property type="entry name" value="Bact_Solute-Bind_Prot2"/>
</dbReference>
<organism evidence="4 5">
    <name type="scientific">Arthrobacter ginkgonis</name>
    <dbReference type="NCBI Taxonomy" id="1630594"/>
    <lineage>
        <taxon>Bacteria</taxon>
        <taxon>Bacillati</taxon>
        <taxon>Actinomycetota</taxon>
        <taxon>Actinomycetes</taxon>
        <taxon>Micrococcales</taxon>
        <taxon>Micrococcaceae</taxon>
        <taxon>Arthrobacter</taxon>
    </lineage>
</organism>
<dbReference type="Pfam" id="PF13407">
    <property type="entry name" value="Peripla_BP_4"/>
    <property type="match status" value="1"/>
</dbReference>
<gene>
    <name evidence="4" type="primary">rhaS</name>
    <name evidence="4" type="ORF">GCM10023081_24100</name>
</gene>
<evidence type="ECO:0000313" key="4">
    <source>
        <dbReference type="EMBL" id="GAA3685852.1"/>
    </source>
</evidence>
<dbReference type="PANTHER" id="PTHR30036:SF8">
    <property type="entry name" value="ABC-TYPE SUGAR TRANSPORT SYSTEM PERIPLASMIC COMPONENT-LIKE PROTEIN"/>
    <property type="match status" value="1"/>
</dbReference>
<dbReference type="InterPro" id="IPR028082">
    <property type="entry name" value="Peripla_BP_I"/>
</dbReference>
<proteinExistence type="predicted"/>
<dbReference type="Gene3D" id="3.40.50.2300">
    <property type="match status" value="2"/>
</dbReference>
<evidence type="ECO:0000259" key="3">
    <source>
        <dbReference type="Pfam" id="PF13407"/>
    </source>
</evidence>
<name>A0ABP7CCP5_9MICC</name>
<dbReference type="CDD" id="cd20000">
    <property type="entry name" value="PBP1_ABC_rhamnose"/>
    <property type="match status" value="1"/>
</dbReference>